<comment type="caution">
    <text evidence="2">The sequence shown here is derived from an EMBL/GenBank/DDBJ whole genome shotgun (WGS) entry which is preliminary data.</text>
</comment>
<dbReference type="Proteomes" id="UP000077671">
    <property type="component" value="Unassembled WGS sequence"/>
</dbReference>
<name>A0A177V6A6_9BASI</name>
<organism evidence="2 3">
    <name type="scientific">Tilletia caries</name>
    <name type="common">wheat bunt fungus</name>
    <dbReference type="NCBI Taxonomy" id="13290"/>
    <lineage>
        <taxon>Eukaryota</taxon>
        <taxon>Fungi</taxon>
        <taxon>Dikarya</taxon>
        <taxon>Basidiomycota</taxon>
        <taxon>Ustilaginomycotina</taxon>
        <taxon>Exobasidiomycetes</taxon>
        <taxon>Tilletiales</taxon>
        <taxon>Tilletiaceae</taxon>
        <taxon>Tilletia</taxon>
    </lineage>
</organism>
<sequence>MLVDGALEKEDDEAIACPEGLAKVTASDTVTALGHAHRPFLPLPFLKPHWLISLFGCLTNTPNRGPRLPAPRPKLDSAWVQPPYHHRITAQPFPSLSSSLRHYGLDPRSPAVADGSFCEDEA</sequence>
<reference evidence="2" key="2">
    <citation type="journal article" date="2019" name="IMA Fungus">
        <title>Genome sequencing and comparison of five Tilletia species to identify candidate genes for the detection of regulated species infecting wheat.</title>
        <authorList>
            <person name="Nguyen H.D.T."/>
            <person name="Sultana T."/>
            <person name="Kesanakurti P."/>
            <person name="Hambleton S."/>
        </authorList>
    </citation>
    <scope>NUCLEOTIDE SEQUENCE</scope>
    <source>
        <strain evidence="2">DAOMC 238032</strain>
    </source>
</reference>
<dbReference type="Proteomes" id="UP000836402">
    <property type="component" value="Unassembled WGS sequence"/>
</dbReference>
<reference evidence="1" key="3">
    <citation type="submission" date="2020-10" db="EMBL/GenBank/DDBJ databases">
        <authorList>
            <person name="Sedaghatjoo S."/>
        </authorList>
    </citation>
    <scope>NUCLEOTIDE SEQUENCE</scope>
    <source>
        <strain evidence="1">AZH3</strain>
    </source>
</reference>
<evidence type="ECO:0000313" key="3">
    <source>
        <dbReference type="Proteomes" id="UP000077671"/>
    </source>
</evidence>
<reference evidence="2" key="1">
    <citation type="submission" date="2016-04" db="EMBL/GenBank/DDBJ databases">
        <authorList>
            <person name="Nguyen H.D."/>
            <person name="Kesanakurti P."/>
            <person name="Cullis J."/>
            <person name="Levesque C.A."/>
            <person name="Hambleton S."/>
        </authorList>
    </citation>
    <scope>NUCLEOTIDE SEQUENCE</scope>
    <source>
        <strain evidence="2">DAOMC 238032</strain>
    </source>
</reference>
<protein>
    <submittedName>
        <fullName evidence="2">Uncharacterized protein</fullName>
    </submittedName>
</protein>
<keyword evidence="4" id="KW-1185">Reference proteome</keyword>
<accession>A0A177V6A6</accession>
<dbReference type="EMBL" id="CAJHJG010004387">
    <property type="protein sequence ID" value="CAD6940588.1"/>
    <property type="molecule type" value="Genomic_DNA"/>
</dbReference>
<evidence type="ECO:0000313" key="1">
    <source>
        <dbReference type="EMBL" id="CAD6940588.1"/>
    </source>
</evidence>
<evidence type="ECO:0000313" key="4">
    <source>
        <dbReference type="Proteomes" id="UP000836402"/>
    </source>
</evidence>
<dbReference type="EMBL" id="LWDD02000365">
    <property type="protein sequence ID" value="KAE8261434.1"/>
    <property type="molecule type" value="Genomic_DNA"/>
</dbReference>
<dbReference type="AlphaFoldDB" id="A0A177V6A6"/>
<gene>
    <name evidence="2" type="ORF">A4X03_0g3254</name>
    <name evidence="1" type="ORF">JKIAZH3_G7958</name>
</gene>
<evidence type="ECO:0000313" key="2">
    <source>
        <dbReference type="EMBL" id="KAE8261434.1"/>
    </source>
</evidence>
<proteinExistence type="predicted"/>